<feature type="transmembrane region" description="Helical" evidence="1">
    <location>
        <begin position="12"/>
        <end position="33"/>
    </location>
</feature>
<keyword evidence="1" id="KW-1133">Transmembrane helix</keyword>
<proteinExistence type="predicted"/>
<dbReference type="AlphaFoldDB" id="A0A8D8D0T8"/>
<evidence type="ECO:0000256" key="1">
    <source>
        <dbReference type="SAM" id="Phobius"/>
    </source>
</evidence>
<sequence>MVSHAVFKILGYSYAFFGILGSILGVVSSVVLIEVDAVNKPSNSYYYQNISSSFVMLVFFLMLFAGIYHKNIVFVKIYKVFLIISSILIQLVLVAYIGFTIFYEQKTENSASFLLALIVGLAIFTGLFLLFLWIVNGVIGYIEYGAVLNAAEPGLTDEDDQKMKVKYEAVLTRF</sequence>
<accession>A0A8D8D0T8</accession>
<organism evidence="2">
    <name type="scientific">Culex pipiens</name>
    <name type="common">House mosquito</name>
    <dbReference type="NCBI Taxonomy" id="7175"/>
    <lineage>
        <taxon>Eukaryota</taxon>
        <taxon>Metazoa</taxon>
        <taxon>Ecdysozoa</taxon>
        <taxon>Arthropoda</taxon>
        <taxon>Hexapoda</taxon>
        <taxon>Insecta</taxon>
        <taxon>Pterygota</taxon>
        <taxon>Neoptera</taxon>
        <taxon>Endopterygota</taxon>
        <taxon>Diptera</taxon>
        <taxon>Nematocera</taxon>
        <taxon>Culicoidea</taxon>
        <taxon>Culicidae</taxon>
        <taxon>Culicinae</taxon>
        <taxon>Culicini</taxon>
        <taxon>Culex</taxon>
        <taxon>Culex</taxon>
    </lineage>
</organism>
<protein>
    <submittedName>
        <fullName evidence="2">(northern house mosquito) hypothetical protein</fullName>
    </submittedName>
</protein>
<dbReference type="EMBL" id="HBUE01252171">
    <property type="protein sequence ID" value="CAG6554824.1"/>
    <property type="molecule type" value="Transcribed_RNA"/>
</dbReference>
<feature type="transmembrane region" description="Helical" evidence="1">
    <location>
        <begin position="45"/>
        <end position="68"/>
    </location>
</feature>
<dbReference type="EMBL" id="HBUE01147246">
    <property type="protein sequence ID" value="CAG6503567.1"/>
    <property type="molecule type" value="Transcribed_RNA"/>
</dbReference>
<feature type="transmembrane region" description="Helical" evidence="1">
    <location>
        <begin position="80"/>
        <end position="101"/>
    </location>
</feature>
<evidence type="ECO:0000313" key="2">
    <source>
        <dbReference type="EMBL" id="CAG6503567.1"/>
    </source>
</evidence>
<keyword evidence="1" id="KW-0812">Transmembrane</keyword>
<keyword evidence="1" id="KW-0472">Membrane</keyword>
<feature type="transmembrane region" description="Helical" evidence="1">
    <location>
        <begin position="113"/>
        <end position="135"/>
    </location>
</feature>
<reference evidence="2" key="1">
    <citation type="submission" date="2021-05" db="EMBL/GenBank/DDBJ databases">
        <authorList>
            <person name="Alioto T."/>
            <person name="Alioto T."/>
            <person name="Gomez Garrido J."/>
        </authorList>
    </citation>
    <scope>NUCLEOTIDE SEQUENCE</scope>
</reference>
<name>A0A8D8D0T8_CULPI</name>